<evidence type="ECO:0000313" key="3">
    <source>
        <dbReference type="Proteomes" id="UP000024635"/>
    </source>
</evidence>
<keyword evidence="3" id="KW-1185">Reference proteome</keyword>
<evidence type="ECO:0000313" key="2">
    <source>
        <dbReference type="EMBL" id="EYC07067.1"/>
    </source>
</evidence>
<reference evidence="3" key="1">
    <citation type="journal article" date="2015" name="Nat. Genet.">
        <title>The genome and transcriptome of the zoonotic hookworm Ancylostoma ceylanicum identify infection-specific gene families.</title>
        <authorList>
            <person name="Schwarz E.M."/>
            <person name="Hu Y."/>
            <person name="Antoshechkin I."/>
            <person name="Miller M.M."/>
            <person name="Sternberg P.W."/>
            <person name="Aroian R.V."/>
        </authorList>
    </citation>
    <scope>NUCLEOTIDE SEQUENCE</scope>
    <source>
        <strain evidence="3">HY135</strain>
    </source>
</reference>
<protein>
    <submittedName>
        <fullName evidence="2">Uncharacterized protein</fullName>
    </submittedName>
</protein>
<comment type="caution">
    <text evidence="2">The sequence shown here is derived from an EMBL/GenBank/DDBJ whole genome shotgun (WGS) entry which is preliminary data.</text>
</comment>
<name>A0A016TWV3_9BILA</name>
<gene>
    <name evidence="2" type="primary">Acey_s0072.g674</name>
    <name evidence="2" type="ORF">Y032_0072g674</name>
</gene>
<dbReference type="Proteomes" id="UP000024635">
    <property type="component" value="Unassembled WGS sequence"/>
</dbReference>
<sequence>MRTTARAICVGVVHSLDLNAPRAVVCSEIMEVQMHRIPTDNDDKKSQSSDDSGDQECYKVTPRYCGYMVLRPRHEIIVNCSRKRVHKMKPAQQTSSDEDYTFTCTGRIVRAPKRYPN</sequence>
<accession>A0A016TWV3</accession>
<proteinExistence type="predicted"/>
<feature type="compositionally biased region" description="Basic and acidic residues" evidence="1">
    <location>
        <begin position="36"/>
        <end position="48"/>
    </location>
</feature>
<evidence type="ECO:0000256" key="1">
    <source>
        <dbReference type="SAM" id="MobiDB-lite"/>
    </source>
</evidence>
<organism evidence="2 3">
    <name type="scientific">Ancylostoma ceylanicum</name>
    <dbReference type="NCBI Taxonomy" id="53326"/>
    <lineage>
        <taxon>Eukaryota</taxon>
        <taxon>Metazoa</taxon>
        <taxon>Ecdysozoa</taxon>
        <taxon>Nematoda</taxon>
        <taxon>Chromadorea</taxon>
        <taxon>Rhabditida</taxon>
        <taxon>Rhabditina</taxon>
        <taxon>Rhabditomorpha</taxon>
        <taxon>Strongyloidea</taxon>
        <taxon>Ancylostomatidae</taxon>
        <taxon>Ancylostomatinae</taxon>
        <taxon>Ancylostoma</taxon>
    </lineage>
</organism>
<feature type="region of interest" description="Disordered" evidence="1">
    <location>
        <begin position="36"/>
        <end position="56"/>
    </location>
</feature>
<dbReference type="EMBL" id="JARK01001408">
    <property type="protein sequence ID" value="EYC07067.1"/>
    <property type="molecule type" value="Genomic_DNA"/>
</dbReference>
<dbReference type="AlphaFoldDB" id="A0A016TWV3"/>